<keyword evidence="1 7" id="KW-0808">Transferase</keyword>
<dbReference type="SMART" id="SM00220">
    <property type="entry name" value="S_TKc"/>
    <property type="match status" value="1"/>
</dbReference>
<dbReference type="EC" id="2.7.11.1" evidence="7"/>
<keyword evidence="3 7" id="KW-0418">Kinase</keyword>
<reference evidence="7 8" key="1">
    <citation type="submission" date="2019-02" db="EMBL/GenBank/DDBJ databases">
        <title>Deep-cultivation of Planctomycetes and their phenomic and genomic characterization uncovers novel biology.</title>
        <authorList>
            <person name="Wiegand S."/>
            <person name="Jogler M."/>
            <person name="Boedeker C."/>
            <person name="Pinto D."/>
            <person name="Vollmers J."/>
            <person name="Rivas-Marin E."/>
            <person name="Kohn T."/>
            <person name="Peeters S.H."/>
            <person name="Heuer A."/>
            <person name="Rast P."/>
            <person name="Oberbeckmann S."/>
            <person name="Bunk B."/>
            <person name="Jeske O."/>
            <person name="Meyerdierks A."/>
            <person name="Storesund J.E."/>
            <person name="Kallscheuer N."/>
            <person name="Luecker S."/>
            <person name="Lage O.M."/>
            <person name="Pohl T."/>
            <person name="Merkel B.J."/>
            <person name="Hornburger P."/>
            <person name="Mueller R.-W."/>
            <person name="Bruemmer F."/>
            <person name="Labrenz M."/>
            <person name="Spormann A.M."/>
            <person name="Op den Camp H."/>
            <person name="Overmann J."/>
            <person name="Amann R."/>
            <person name="Jetten M.S.M."/>
            <person name="Mascher T."/>
            <person name="Medema M.H."/>
            <person name="Devos D.P."/>
            <person name="Kaster A.-K."/>
            <person name="Ovreas L."/>
            <person name="Rohde M."/>
            <person name="Galperin M.Y."/>
            <person name="Jogler C."/>
        </authorList>
    </citation>
    <scope>NUCLEOTIDE SEQUENCE [LARGE SCALE GENOMIC DNA]</scope>
    <source>
        <strain evidence="7 8">Q31a</strain>
    </source>
</reference>
<evidence type="ECO:0000256" key="3">
    <source>
        <dbReference type="ARBA" id="ARBA00022777"/>
    </source>
</evidence>
<dbReference type="InterPro" id="IPR008271">
    <property type="entry name" value="Ser/Thr_kinase_AS"/>
</dbReference>
<proteinExistence type="predicted"/>
<evidence type="ECO:0000256" key="4">
    <source>
        <dbReference type="ARBA" id="ARBA00022840"/>
    </source>
</evidence>
<evidence type="ECO:0000313" key="8">
    <source>
        <dbReference type="Proteomes" id="UP000318017"/>
    </source>
</evidence>
<dbReference type="Gene3D" id="3.80.10.10">
    <property type="entry name" value="Ribonuclease Inhibitor"/>
    <property type="match status" value="1"/>
</dbReference>
<dbReference type="PROSITE" id="PS50011">
    <property type="entry name" value="PROTEIN_KINASE_DOM"/>
    <property type="match status" value="1"/>
</dbReference>
<dbReference type="InterPro" id="IPR011009">
    <property type="entry name" value="Kinase-like_dom_sf"/>
</dbReference>
<dbReference type="SUPFAM" id="SSF56112">
    <property type="entry name" value="Protein kinase-like (PK-like)"/>
    <property type="match status" value="1"/>
</dbReference>
<dbReference type="InterPro" id="IPR032675">
    <property type="entry name" value="LRR_dom_sf"/>
</dbReference>
<evidence type="ECO:0000313" key="7">
    <source>
        <dbReference type="EMBL" id="QDV24301.1"/>
    </source>
</evidence>
<evidence type="ECO:0000256" key="2">
    <source>
        <dbReference type="ARBA" id="ARBA00022741"/>
    </source>
</evidence>
<dbReference type="PROSITE" id="PS00108">
    <property type="entry name" value="PROTEIN_KINASE_ST"/>
    <property type="match status" value="1"/>
</dbReference>
<name>A0A518G6U4_9BACT</name>
<dbReference type="OrthoDB" id="263061at2"/>
<dbReference type="PANTHER" id="PTHR43289">
    <property type="entry name" value="MITOGEN-ACTIVATED PROTEIN KINASE KINASE KINASE 20-RELATED"/>
    <property type="match status" value="1"/>
</dbReference>
<dbReference type="InterPro" id="IPR000719">
    <property type="entry name" value="Prot_kinase_dom"/>
</dbReference>
<sequence length="708" mass="76654">MRLPALGSPKPAVVNDFSMPCPSIDTLQAWASPRVLKNRHQITEHVANCRKCSQRLVDWQLPLSQRAAVTTQDTGSFPDSADALTGQTLGKYEIFEQVGRGSAGIVYRGQHSTTGRIVAIKVLAPKHATTVNLRHWQRESRLVARISHPHVIQILDADRTEAFEYIVFEWLGGGSLSNRINRSPLQPQMIATLLEQIASGCEALHSHNILHLDIKPNNILLDDQLNAKLADFGISRSMSETISEETTQIVGTPGFMSPEQEGLVKGAINVTSDVYGIGAVLYAMLTGVHVPLRSTDSQTTRQADKHPFPNLDGKTPQADGLEAICRKCLELAPSARYQSAGEIAAAARCILETTAWAPNSGPAEGPTPSKHYGLKLALLVAIPCSLLILANMMPSSVPPAQLVGQPSNALPAGHTAPPMPPAQSPTELTMTTPASSLAIQQERVRRRISELGGSLAREYADELVLYLNDSQVTDEDLKSLSVFPELTVAFLQNTQVSIEGLMSLPPKVNHLSLGQTDLSEADFARLATRQKIEVIFLTGSQIDDRKVAALCQFGQLAEITLQGTSLTDQAIDSLMRCRSLSGLVLNNNTALSAAALSRLAELPLLQYLHLGGTGVDESTLSAIVEKCDLIEIGLSGCTGINDNALAKLENCESLHTLFLDSCRISDAGILSLSALPELTRIYVRDNKDLDFAKLREKLPPDIQLISKW</sequence>
<keyword evidence="4" id="KW-0067">ATP-binding</keyword>
<dbReference type="SUPFAM" id="SSF52047">
    <property type="entry name" value="RNI-like"/>
    <property type="match status" value="1"/>
</dbReference>
<keyword evidence="2" id="KW-0547">Nucleotide-binding</keyword>
<dbReference type="AlphaFoldDB" id="A0A518G6U4"/>
<dbReference type="Proteomes" id="UP000318017">
    <property type="component" value="Chromosome"/>
</dbReference>
<evidence type="ECO:0000256" key="1">
    <source>
        <dbReference type="ARBA" id="ARBA00022679"/>
    </source>
</evidence>
<protein>
    <submittedName>
        <fullName evidence="7">Serine/threonine-protein kinase StkP</fullName>
        <ecNumber evidence="7">2.7.11.1</ecNumber>
    </submittedName>
</protein>
<dbReference type="CDD" id="cd14014">
    <property type="entry name" value="STKc_PknB_like"/>
    <property type="match status" value="1"/>
</dbReference>
<dbReference type="PANTHER" id="PTHR43289:SF6">
    <property type="entry name" value="SERINE_THREONINE-PROTEIN KINASE NEKL-3"/>
    <property type="match status" value="1"/>
</dbReference>
<dbReference type="GO" id="GO:0005524">
    <property type="term" value="F:ATP binding"/>
    <property type="evidence" value="ECO:0007669"/>
    <property type="project" value="UniProtKB-KW"/>
</dbReference>
<dbReference type="Gene3D" id="1.10.510.10">
    <property type="entry name" value="Transferase(Phosphotransferase) domain 1"/>
    <property type="match status" value="1"/>
</dbReference>
<dbReference type="KEGG" id="ahel:Q31a_26170"/>
<feature type="region of interest" description="Disordered" evidence="5">
    <location>
        <begin position="295"/>
        <end position="315"/>
    </location>
</feature>
<dbReference type="Pfam" id="PF00069">
    <property type="entry name" value="Pkinase"/>
    <property type="match status" value="1"/>
</dbReference>
<feature type="region of interest" description="Disordered" evidence="5">
    <location>
        <begin position="405"/>
        <end position="429"/>
    </location>
</feature>
<gene>
    <name evidence="7" type="primary">stkP_1</name>
    <name evidence="7" type="ORF">Q31a_26170</name>
</gene>
<accession>A0A518G6U4</accession>
<keyword evidence="8" id="KW-1185">Reference proteome</keyword>
<evidence type="ECO:0000256" key="5">
    <source>
        <dbReference type="SAM" id="MobiDB-lite"/>
    </source>
</evidence>
<organism evidence="7 8">
    <name type="scientific">Aureliella helgolandensis</name>
    <dbReference type="NCBI Taxonomy" id="2527968"/>
    <lineage>
        <taxon>Bacteria</taxon>
        <taxon>Pseudomonadati</taxon>
        <taxon>Planctomycetota</taxon>
        <taxon>Planctomycetia</taxon>
        <taxon>Pirellulales</taxon>
        <taxon>Pirellulaceae</taxon>
        <taxon>Aureliella</taxon>
    </lineage>
</organism>
<feature type="domain" description="Protein kinase" evidence="6">
    <location>
        <begin position="92"/>
        <end position="351"/>
    </location>
</feature>
<evidence type="ECO:0000259" key="6">
    <source>
        <dbReference type="PROSITE" id="PS50011"/>
    </source>
</evidence>
<dbReference type="EMBL" id="CP036298">
    <property type="protein sequence ID" value="QDV24301.1"/>
    <property type="molecule type" value="Genomic_DNA"/>
</dbReference>
<dbReference type="GO" id="GO:0004674">
    <property type="term" value="F:protein serine/threonine kinase activity"/>
    <property type="evidence" value="ECO:0007669"/>
    <property type="project" value="UniProtKB-EC"/>
</dbReference>